<dbReference type="SMART" id="SM00320">
    <property type="entry name" value="WD40"/>
    <property type="match status" value="4"/>
</dbReference>
<evidence type="ECO:0000256" key="2">
    <source>
        <dbReference type="ARBA" id="ARBA00022737"/>
    </source>
</evidence>
<name>A0A9D4ZKE8_ADICA</name>
<dbReference type="PRINTS" id="PR00320">
    <property type="entry name" value="GPROTEINBRPT"/>
</dbReference>
<dbReference type="GO" id="GO:1990234">
    <property type="term" value="C:transferase complex"/>
    <property type="evidence" value="ECO:0007669"/>
    <property type="project" value="UniProtKB-ARBA"/>
</dbReference>
<dbReference type="AlphaFoldDB" id="A0A9D4ZKE8"/>
<dbReference type="EMBL" id="JABFUD020000008">
    <property type="protein sequence ID" value="KAI5076105.1"/>
    <property type="molecule type" value="Genomic_DNA"/>
</dbReference>
<dbReference type="OrthoDB" id="727118at2759"/>
<dbReference type="InterPro" id="IPR036322">
    <property type="entry name" value="WD40_repeat_dom_sf"/>
</dbReference>
<evidence type="ECO:0000256" key="1">
    <source>
        <dbReference type="ARBA" id="ARBA00022574"/>
    </source>
</evidence>
<dbReference type="PROSITE" id="PS50294">
    <property type="entry name" value="WD_REPEATS_REGION"/>
    <property type="match status" value="1"/>
</dbReference>
<dbReference type="PANTHER" id="PTHR22847:SF637">
    <property type="entry name" value="WD REPEAT DOMAIN 5B"/>
    <property type="match status" value="1"/>
</dbReference>
<feature type="repeat" description="WD" evidence="3">
    <location>
        <begin position="152"/>
        <end position="194"/>
    </location>
</feature>
<dbReference type="SUPFAM" id="SSF50978">
    <property type="entry name" value="WD40 repeat-like"/>
    <property type="match status" value="1"/>
</dbReference>
<evidence type="ECO:0008006" key="6">
    <source>
        <dbReference type="Google" id="ProtNLM"/>
    </source>
</evidence>
<sequence length="352" mass="37625">MTCNNETVFSDNDVSYVVISLQGPSVSVHDVESPGKYQCLDGHNAQITCMRLMPSTGLLSLRNSGTDTDPVVITSSMDHTIRLWRKMGSNRRVMALRTLRGHLGPVATLSNNLLGGQYGKPTLASGGMDGTIRLWNLSSGQKRGSSPLVKTFHGHEFAVKQLVVAEYNPSLLLSAGKDSKLRVWDVTSTSTGALVGSIKRPGIPVGLACKGSMCFVAGGSSLMLVDIRSMLNITTIGAHECGILNFCMPASGNLVCTGGAEKSAKLWDLRNVEEPYATLGGHEGDVSFVHMDYYKVVTGGSGSAAGAIQYRDYSNCTVPIRQDVLGDFQEESSKFWETSFLDAGTATNGVED</sequence>
<dbReference type="InterPro" id="IPR001680">
    <property type="entry name" value="WD40_rpt"/>
</dbReference>
<reference evidence="4" key="1">
    <citation type="submission" date="2021-01" db="EMBL/GenBank/DDBJ databases">
        <title>Adiantum capillus-veneris genome.</title>
        <authorList>
            <person name="Fang Y."/>
            <person name="Liao Q."/>
        </authorList>
    </citation>
    <scope>NUCLEOTIDE SEQUENCE</scope>
    <source>
        <strain evidence="4">H3</strain>
        <tissue evidence="4">Leaf</tissue>
    </source>
</reference>
<dbReference type="PANTHER" id="PTHR22847">
    <property type="entry name" value="WD40 REPEAT PROTEIN"/>
    <property type="match status" value="1"/>
</dbReference>
<evidence type="ECO:0000313" key="5">
    <source>
        <dbReference type="Proteomes" id="UP000886520"/>
    </source>
</evidence>
<keyword evidence="5" id="KW-1185">Reference proteome</keyword>
<dbReference type="InterPro" id="IPR019775">
    <property type="entry name" value="WD40_repeat_CS"/>
</dbReference>
<dbReference type="PROSITE" id="PS50082">
    <property type="entry name" value="WD_REPEATS_2"/>
    <property type="match status" value="3"/>
</dbReference>
<keyword evidence="2" id="KW-0677">Repeat</keyword>
<accession>A0A9D4ZKE8</accession>
<keyword evidence="1 3" id="KW-0853">WD repeat</keyword>
<proteinExistence type="predicted"/>
<feature type="repeat" description="WD" evidence="3">
    <location>
        <begin position="123"/>
        <end position="145"/>
    </location>
</feature>
<dbReference type="InterPro" id="IPR015943">
    <property type="entry name" value="WD40/YVTN_repeat-like_dom_sf"/>
</dbReference>
<dbReference type="InterPro" id="IPR020472">
    <property type="entry name" value="WD40_PAC1"/>
</dbReference>
<evidence type="ECO:0000256" key="3">
    <source>
        <dbReference type="PROSITE-ProRule" id="PRU00221"/>
    </source>
</evidence>
<protein>
    <recommendedName>
        <fullName evidence="6">Guanine nucleotide-binding protein subunit beta-like protein</fullName>
    </recommendedName>
</protein>
<dbReference type="Proteomes" id="UP000886520">
    <property type="component" value="Chromosome 8"/>
</dbReference>
<feature type="repeat" description="WD" evidence="3">
    <location>
        <begin position="236"/>
        <end position="277"/>
    </location>
</feature>
<dbReference type="Pfam" id="PF00400">
    <property type="entry name" value="WD40"/>
    <property type="match status" value="4"/>
</dbReference>
<evidence type="ECO:0000313" key="4">
    <source>
        <dbReference type="EMBL" id="KAI5076105.1"/>
    </source>
</evidence>
<dbReference type="PROSITE" id="PS00678">
    <property type="entry name" value="WD_REPEATS_1"/>
    <property type="match status" value="2"/>
</dbReference>
<gene>
    <name evidence="4" type="ORF">GOP47_0008170</name>
</gene>
<dbReference type="Gene3D" id="2.130.10.10">
    <property type="entry name" value="YVTN repeat-like/Quinoprotein amine dehydrogenase"/>
    <property type="match status" value="2"/>
</dbReference>
<comment type="caution">
    <text evidence="4">The sequence shown here is derived from an EMBL/GenBank/DDBJ whole genome shotgun (WGS) entry which is preliminary data.</text>
</comment>
<organism evidence="4 5">
    <name type="scientific">Adiantum capillus-veneris</name>
    <name type="common">Maidenhair fern</name>
    <dbReference type="NCBI Taxonomy" id="13818"/>
    <lineage>
        <taxon>Eukaryota</taxon>
        <taxon>Viridiplantae</taxon>
        <taxon>Streptophyta</taxon>
        <taxon>Embryophyta</taxon>
        <taxon>Tracheophyta</taxon>
        <taxon>Polypodiopsida</taxon>
        <taxon>Polypodiidae</taxon>
        <taxon>Polypodiales</taxon>
        <taxon>Pteridineae</taxon>
        <taxon>Pteridaceae</taxon>
        <taxon>Vittarioideae</taxon>
        <taxon>Adiantum</taxon>
    </lineage>
</organism>